<dbReference type="Proteomes" id="UP000628442">
    <property type="component" value="Unassembled WGS sequence"/>
</dbReference>
<evidence type="ECO:0000256" key="9">
    <source>
        <dbReference type="ARBA" id="ARBA00022989"/>
    </source>
</evidence>
<dbReference type="GO" id="GO:0015012">
    <property type="term" value="P:heparan sulfate proteoglycan biosynthetic process"/>
    <property type="evidence" value="ECO:0007669"/>
    <property type="project" value="TreeGrafter"/>
</dbReference>
<keyword evidence="17" id="KW-1185">Reference proteome</keyword>
<evidence type="ECO:0000256" key="13">
    <source>
        <dbReference type="ARBA" id="ARBA00023180"/>
    </source>
</evidence>
<keyword evidence="7" id="KW-0256">Endoplasmic reticulum</keyword>
<dbReference type="GO" id="GO:0050650">
    <property type="term" value="P:chondroitin sulfate proteoglycan biosynthetic process"/>
    <property type="evidence" value="ECO:0007669"/>
    <property type="project" value="TreeGrafter"/>
</dbReference>
<sequence length="317" mass="36017">MRIAYLILAHDQPELFGRLARAVHAENVAIYAHIDAKFDPAVFASACGGVPVDFVPDPVKVNWGGFSQVAAMLKLLEHALRAGTHDYYIFLSGRDFPLHSHGHLLEVLRRHPGRSYMNFYALADGTDQVTKIRNYCYHDLYARLPTRFLRRVAAKVVKVISARLPDRRFVDGMQAYRGSTSWCISQDIARHIVDFTHDPRNGRFLEFFQSVSCSDEIYFQTIVLNSPHAATLNLYDVDGRRRPGEMKNENKASLHYIDWNPQREDPAILVDRDFEPLYSSGKLFARKFDAQRSASLLDKIEAVRAGQVRAAHGMPVS</sequence>
<dbReference type="PANTHER" id="PTHR46025:SF3">
    <property type="entry name" value="XYLOSYLTRANSFERASE OXT"/>
    <property type="match status" value="1"/>
</dbReference>
<organism evidence="15 18">
    <name type="scientific">Pseudoduganella albidiflava</name>
    <dbReference type="NCBI Taxonomy" id="321983"/>
    <lineage>
        <taxon>Bacteria</taxon>
        <taxon>Pseudomonadati</taxon>
        <taxon>Pseudomonadota</taxon>
        <taxon>Betaproteobacteria</taxon>
        <taxon>Burkholderiales</taxon>
        <taxon>Oxalobacteraceae</taxon>
        <taxon>Telluria group</taxon>
        <taxon>Pseudoduganella</taxon>
    </lineage>
</organism>
<gene>
    <name evidence="16" type="ORF">EYF70_21795</name>
    <name evidence="15" type="ORF">GCM10007387_53830</name>
</gene>
<dbReference type="InterPro" id="IPR043538">
    <property type="entry name" value="XYLT"/>
</dbReference>
<reference evidence="16 17" key="2">
    <citation type="submission" date="2019-02" db="EMBL/GenBank/DDBJ databases">
        <title>Draft Genome Sequences of Six Type Strains of the Genus Massilia.</title>
        <authorList>
            <person name="Miess H."/>
            <person name="Frediansyhah A."/>
            <person name="Gross H."/>
        </authorList>
    </citation>
    <scope>NUCLEOTIDE SEQUENCE [LARGE SCALE GENOMIC DNA]</scope>
    <source>
        <strain evidence="16 17">DSM 17472</strain>
    </source>
</reference>
<evidence type="ECO:0000256" key="11">
    <source>
        <dbReference type="ARBA" id="ARBA00023136"/>
    </source>
</evidence>
<evidence type="ECO:0000256" key="8">
    <source>
        <dbReference type="ARBA" id="ARBA00022968"/>
    </source>
</evidence>
<dbReference type="EMBL" id="CP036401">
    <property type="protein sequence ID" value="QBI03172.1"/>
    <property type="molecule type" value="Genomic_DNA"/>
</dbReference>
<keyword evidence="13" id="KW-0325">Glycoprotein</keyword>
<evidence type="ECO:0000256" key="12">
    <source>
        <dbReference type="ARBA" id="ARBA00023157"/>
    </source>
</evidence>
<comment type="subcellular location">
    <subcellularLocation>
        <location evidence="2">Endoplasmic reticulum membrane</location>
        <topology evidence="2">Single-pass type II membrane protein</topology>
    </subcellularLocation>
    <subcellularLocation>
        <location evidence="1">Golgi apparatus membrane</location>
        <topology evidence="1">Single-pass type II membrane protein</topology>
    </subcellularLocation>
</comment>
<reference evidence="15" key="1">
    <citation type="journal article" date="2014" name="Int. J. Syst. Evol. Microbiol.">
        <title>Complete genome sequence of Corynebacterium casei LMG S-19264T (=DSM 44701T), isolated from a smear-ripened cheese.</title>
        <authorList>
            <consortium name="US DOE Joint Genome Institute (JGI-PGF)"/>
            <person name="Walter F."/>
            <person name="Albersmeier A."/>
            <person name="Kalinowski J."/>
            <person name="Ruckert C."/>
        </authorList>
    </citation>
    <scope>NUCLEOTIDE SEQUENCE</scope>
    <source>
        <strain evidence="15">KCTC 12343</strain>
    </source>
</reference>
<evidence type="ECO:0000256" key="4">
    <source>
        <dbReference type="ARBA" id="ARBA00022679"/>
    </source>
</evidence>
<evidence type="ECO:0000313" key="17">
    <source>
        <dbReference type="Proteomes" id="UP000292307"/>
    </source>
</evidence>
<keyword evidence="3" id="KW-0328">Glycosyltransferase</keyword>
<keyword evidence="12" id="KW-1015">Disulfide bond</keyword>
<evidence type="ECO:0000256" key="5">
    <source>
        <dbReference type="ARBA" id="ARBA00022692"/>
    </source>
</evidence>
<evidence type="ECO:0000256" key="6">
    <source>
        <dbReference type="ARBA" id="ARBA00022723"/>
    </source>
</evidence>
<accession>A0A411X2S0</accession>
<evidence type="ECO:0000313" key="15">
    <source>
        <dbReference type="EMBL" id="GGY64666.1"/>
    </source>
</evidence>
<evidence type="ECO:0000256" key="1">
    <source>
        <dbReference type="ARBA" id="ARBA00004323"/>
    </source>
</evidence>
<keyword evidence="8" id="KW-0735">Signal-anchor</keyword>
<dbReference type="GO" id="GO:0016020">
    <property type="term" value="C:membrane"/>
    <property type="evidence" value="ECO:0007669"/>
    <property type="project" value="InterPro"/>
</dbReference>
<evidence type="ECO:0000313" key="16">
    <source>
        <dbReference type="EMBL" id="QBI03172.1"/>
    </source>
</evidence>
<keyword evidence="6" id="KW-0479">Metal-binding</keyword>
<dbReference type="PANTHER" id="PTHR46025">
    <property type="entry name" value="XYLOSYLTRANSFERASE OXT"/>
    <property type="match status" value="1"/>
</dbReference>
<dbReference type="GO" id="GO:0046872">
    <property type="term" value="F:metal ion binding"/>
    <property type="evidence" value="ECO:0007669"/>
    <property type="project" value="UniProtKB-KW"/>
</dbReference>
<evidence type="ECO:0000256" key="10">
    <source>
        <dbReference type="ARBA" id="ARBA00023034"/>
    </source>
</evidence>
<dbReference type="GO" id="GO:0030158">
    <property type="term" value="F:protein xylosyltransferase activity"/>
    <property type="evidence" value="ECO:0007669"/>
    <property type="project" value="InterPro"/>
</dbReference>
<evidence type="ECO:0000313" key="18">
    <source>
        <dbReference type="Proteomes" id="UP000628442"/>
    </source>
</evidence>
<protein>
    <recommendedName>
        <fullName evidence="14">Peptide O-xylosyltransferase</fullName>
    </recommendedName>
</protein>
<keyword evidence="5" id="KW-0812">Transmembrane</keyword>
<dbReference type="InterPro" id="IPR003406">
    <property type="entry name" value="Glyco_trans_14"/>
</dbReference>
<evidence type="ECO:0000256" key="14">
    <source>
        <dbReference type="ARBA" id="ARBA00042865"/>
    </source>
</evidence>
<proteinExistence type="predicted"/>
<keyword evidence="11" id="KW-0472">Membrane</keyword>
<name>A0A411X2S0_9BURK</name>
<dbReference type="Pfam" id="PF02485">
    <property type="entry name" value="Branch"/>
    <property type="match status" value="1"/>
</dbReference>
<dbReference type="EMBL" id="BMWV01000018">
    <property type="protein sequence ID" value="GGY64666.1"/>
    <property type="molecule type" value="Genomic_DNA"/>
</dbReference>
<dbReference type="Proteomes" id="UP000292307">
    <property type="component" value="Chromosome"/>
</dbReference>
<evidence type="ECO:0000256" key="3">
    <source>
        <dbReference type="ARBA" id="ARBA00022676"/>
    </source>
</evidence>
<dbReference type="RefSeq" id="WP_131147275.1">
    <property type="nucleotide sequence ID" value="NZ_BMWV01000018.1"/>
</dbReference>
<keyword evidence="10" id="KW-0333">Golgi apparatus</keyword>
<keyword evidence="9" id="KW-1133">Transmembrane helix</keyword>
<reference evidence="15" key="3">
    <citation type="submission" date="2022-12" db="EMBL/GenBank/DDBJ databases">
        <authorList>
            <person name="Sun Q."/>
            <person name="Kim S."/>
        </authorList>
    </citation>
    <scope>NUCLEOTIDE SEQUENCE</scope>
    <source>
        <strain evidence="15">KCTC 12343</strain>
    </source>
</reference>
<keyword evidence="4 15" id="KW-0808">Transferase</keyword>
<dbReference type="AlphaFoldDB" id="A0A411X2S0"/>
<evidence type="ECO:0000256" key="2">
    <source>
        <dbReference type="ARBA" id="ARBA00004648"/>
    </source>
</evidence>
<evidence type="ECO:0000256" key="7">
    <source>
        <dbReference type="ARBA" id="ARBA00022824"/>
    </source>
</evidence>
<dbReference type="OrthoDB" id="7943907at2"/>